<protein>
    <submittedName>
        <fullName evidence="1">Uncharacterized protein</fullName>
    </submittedName>
</protein>
<reference evidence="1 2" key="1">
    <citation type="submission" date="2015-07" db="EMBL/GenBank/DDBJ databases">
        <title>The genome of Pseudoloma neurophilia, a relevant intracellular parasite of the zebrafish.</title>
        <authorList>
            <person name="Ndikumana S."/>
            <person name="Pelin A."/>
            <person name="Sanders J."/>
            <person name="Corradi N."/>
        </authorList>
    </citation>
    <scope>NUCLEOTIDE SEQUENCE [LARGE SCALE GENOMIC DNA]</scope>
    <source>
        <strain evidence="1 2">MK1</strain>
    </source>
</reference>
<dbReference type="AlphaFoldDB" id="A0A0R0M5C6"/>
<gene>
    <name evidence="1" type="ORF">M153_3160002224</name>
</gene>
<accession>A0A0R0M5C6</accession>
<evidence type="ECO:0000313" key="2">
    <source>
        <dbReference type="Proteomes" id="UP000051530"/>
    </source>
</evidence>
<evidence type="ECO:0000313" key="1">
    <source>
        <dbReference type="EMBL" id="KRH94263.1"/>
    </source>
</evidence>
<sequence>MKLEFRVLFSDETGSCTQTRAMINLFKDRNIIKVQKNFGIEEVLIDEKILFAKHESREISCENSKISRLIFSSELSRNGFYDFLLENLQFTDLPMLSQKLQNGISKISRQLVIHNLSSTDLLERERSHIDQKLVKILAEMRDHKLFASVMLYKDHDEIEKMVYEIVDNETGYIENENTVTFKKYSQFSGKPQILIEKKHFEAKYNAIIQTVASFSKKWTEQLENCDLTGFYLKNIDFIDNVAISLFLAKNDFKGCPPSVILYFLPYFKENVYIFEKIFTNHFNLLTDLFTTDEDTILEILSDKKHFDTLKEAFRYHIFFESENKRILIFDILKTLFLGLDIWIREEILDQNTDFFLLEEVFNDELQKLPDEHLNFFVFLSSIPDGFDFFRQNGLITRLIENISQFNDAQKAQILRMAINISCHFTFLENISDNTINTLKNIFKEAESTENMLYPLFLLFIKNTQPILNNLLD</sequence>
<dbReference type="Proteomes" id="UP000051530">
    <property type="component" value="Unassembled WGS sequence"/>
</dbReference>
<comment type="caution">
    <text evidence="1">The sequence shown here is derived from an EMBL/GenBank/DDBJ whole genome shotgun (WGS) entry which is preliminary data.</text>
</comment>
<dbReference type="EMBL" id="LGUB01000104">
    <property type="protein sequence ID" value="KRH94263.1"/>
    <property type="molecule type" value="Genomic_DNA"/>
</dbReference>
<dbReference type="VEuPathDB" id="MicrosporidiaDB:M153_3160002224"/>
<keyword evidence="2" id="KW-1185">Reference proteome</keyword>
<name>A0A0R0M5C6_9MICR</name>
<organism evidence="1 2">
    <name type="scientific">Pseudoloma neurophilia</name>
    <dbReference type="NCBI Taxonomy" id="146866"/>
    <lineage>
        <taxon>Eukaryota</taxon>
        <taxon>Fungi</taxon>
        <taxon>Fungi incertae sedis</taxon>
        <taxon>Microsporidia</taxon>
        <taxon>Pseudoloma</taxon>
    </lineage>
</organism>
<proteinExistence type="predicted"/>